<comment type="similarity">
    <text evidence="1">Belongs to the SIP oxidoreductase family.</text>
</comment>
<proteinExistence type="inferred from homology"/>
<keyword evidence="4" id="KW-1185">Reference proteome</keyword>
<dbReference type="STRING" id="1855383.SAMN05216548_111112"/>
<dbReference type="GO" id="GO:0016491">
    <property type="term" value="F:oxidoreductase activity"/>
    <property type="evidence" value="ECO:0007669"/>
    <property type="project" value="InterPro"/>
</dbReference>
<dbReference type="InterPro" id="IPR007037">
    <property type="entry name" value="SIP_rossman_dom"/>
</dbReference>
<feature type="domain" description="FAD-binding FR-type" evidence="2">
    <location>
        <begin position="105"/>
        <end position="229"/>
    </location>
</feature>
<accession>A0A1H9LJ68</accession>
<dbReference type="Pfam" id="PF04954">
    <property type="entry name" value="SIP"/>
    <property type="match status" value="1"/>
</dbReference>
<dbReference type="Gene3D" id="3.40.50.80">
    <property type="entry name" value="Nucleotide-binding domain of ferredoxin-NADP reductase (FNR) module"/>
    <property type="match status" value="1"/>
</dbReference>
<name>A0A1H9LJ68_9HYPH</name>
<dbReference type="SUPFAM" id="SSF63380">
    <property type="entry name" value="Riboflavin synthase domain-like"/>
    <property type="match status" value="1"/>
</dbReference>
<dbReference type="OrthoDB" id="9814826at2"/>
<evidence type="ECO:0000256" key="1">
    <source>
        <dbReference type="ARBA" id="ARBA00035644"/>
    </source>
</evidence>
<dbReference type="InterPro" id="IPR039261">
    <property type="entry name" value="FNR_nucleotide-bd"/>
</dbReference>
<dbReference type="PROSITE" id="PS51384">
    <property type="entry name" value="FAD_FR"/>
    <property type="match status" value="1"/>
</dbReference>
<reference evidence="3 4" key="1">
    <citation type="submission" date="2016-10" db="EMBL/GenBank/DDBJ databases">
        <authorList>
            <person name="de Groot N.N."/>
        </authorList>
    </citation>
    <scope>NUCLEOTIDE SEQUENCE [LARGE SCALE GENOMIC DNA]</scope>
    <source>
        <strain evidence="3 4">A52C2</strain>
    </source>
</reference>
<dbReference type="InterPro" id="IPR017927">
    <property type="entry name" value="FAD-bd_FR_type"/>
</dbReference>
<dbReference type="InterPro" id="IPR013113">
    <property type="entry name" value="SIP_FAD-bd"/>
</dbReference>
<dbReference type="InterPro" id="IPR039374">
    <property type="entry name" value="SIP_fam"/>
</dbReference>
<dbReference type="Pfam" id="PF09981">
    <property type="entry name" value="DUF2218"/>
    <property type="match status" value="1"/>
</dbReference>
<dbReference type="Gene3D" id="3.30.310.50">
    <property type="entry name" value="Alpha-D-phosphohexomutase, C-terminal domain"/>
    <property type="match status" value="1"/>
</dbReference>
<gene>
    <name evidence="3" type="ORF">SAMN05216548_111112</name>
</gene>
<evidence type="ECO:0000313" key="4">
    <source>
        <dbReference type="Proteomes" id="UP000199647"/>
    </source>
</evidence>
<dbReference type="Gene3D" id="2.40.30.10">
    <property type="entry name" value="Translation factors"/>
    <property type="match status" value="1"/>
</dbReference>
<dbReference type="InterPro" id="IPR017938">
    <property type="entry name" value="Riboflavin_synthase-like_b-brl"/>
</dbReference>
<dbReference type="InterPro" id="IPR014543">
    <property type="entry name" value="UCP028291"/>
</dbReference>
<dbReference type="CDD" id="cd06193">
    <property type="entry name" value="siderophore_interacting"/>
    <property type="match status" value="1"/>
</dbReference>
<protein>
    <submittedName>
        <fullName evidence="3">NADPH-dependent ferric siderophore reductase, contains FAD-binding and SIP domains</fullName>
    </submittedName>
</protein>
<evidence type="ECO:0000313" key="3">
    <source>
        <dbReference type="EMBL" id="SER11428.1"/>
    </source>
</evidence>
<organism evidence="3 4">
    <name type="scientific">Faunimonas pinastri</name>
    <dbReference type="NCBI Taxonomy" id="1855383"/>
    <lineage>
        <taxon>Bacteria</taxon>
        <taxon>Pseudomonadati</taxon>
        <taxon>Pseudomonadota</taxon>
        <taxon>Alphaproteobacteria</taxon>
        <taxon>Hyphomicrobiales</taxon>
        <taxon>Afifellaceae</taxon>
        <taxon>Faunimonas</taxon>
    </lineage>
</organism>
<dbReference type="PANTHER" id="PTHR30157:SF0">
    <property type="entry name" value="NADPH-DEPENDENT FERRIC-CHELATE REDUCTASE"/>
    <property type="match status" value="1"/>
</dbReference>
<dbReference type="RefSeq" id="WP_092497832.1">
    <property type="nucleotide sequence ID" value="NZ_FOFG01000011.1"/>
</dbReference>
<dbReference type="AlphaFoldDB" id="A0A1H9LJ68"/>
<evidence type="ECO:0000259" key="2">
    <source>
        <dbReference type="PROSITE" id="PS51384"/>
    </source>
</evidence>
<dbReference type="Pfam" id="PF08021">
    <property type="entry name" value="FAD_binding_9"/>
    <property type="match status" value="1"/>
</dbReference>
<sequence>MNRLVARAVVDMADPEPIVAAVCEHFIEHNAGLGRDDDAHVVTFAFGSGRLRTSPGRVELQAEAADVIGLYYMRMTLAGHLKYFARKPEPSVVWTGDGSDLVTPPNFRPVQVAAVRDLTPHMRRITFVGEDLERFADAENFHVSLVIPPEGADLVWPTVGRDGLLHWDENATKPALRRYTVRRCDPVAGEIDVDFVMHEDAGPGSNFAALAKAGQTIGVVGPYGGAIDTEPEWYLLAGDETALPAIARKLELLSPEKRGLVMVEVSGPPEEQRLPDGSGLEIRWVHRGDARPGIMLAEAIRQVEIPEDRTVFAWSATEFGAFKTIRSHFRKERGLKKDQHFAVAYWRLGRSEDETGEEEH</sequence>
<dbReference type="PANTHER" id="PTHR30157">
    <property type="entry name" value="FERRIC REDUCTASE, NADPH-DEPENDENT"/>
    <property type="match status" value="1"/>
</dbReference>
<dbReference type="Proteomes" id="UP000199647">
    <property type="component" value="Unassembled WGS sequence"/>
</dbReference>
<dbReference type="EMBL" id="FOFG01000011">
    <property type="protein sequence ID" value="SER11428.1"/>
    <property type="molecule type" value="Genomic_DNA"/>
</dbReference>